<accession>A0A1F5PKI5</accession>
<dbReference type="Proteomes" id="UP000177682">
    <property type="component" value="Unassembled WGS sequence"/>
</dbReference>
<reference evidence="2 3" key="1">
    <citation type="journal article" date="2016" name="Nat. Commun.">
        <title>Thousands of microbial genomes shed light on interconnected biogeochemical processes in an aquifer system.</title>
        <authorList>
            <person name="Anantharaman K."/>
            <person name="Brown C.T."/>
            <person name="Hug L.A."/>
            <person name="Sharon I."/>
            <person name="Castelle C.J."/>
            <person name="Probst A.J."/>
            <person name="Thomas B.C."/>
            <person name="Singh A."/>
            <person name="Wilkins M.J."/>
            <person name="Karaoz U."/>
            <person name="Brodie E.L."/>
            <person name="Williams K.H."/>
            <person name="Hubbard S.S."/>
            <person name="Banfield J.F."/>
        </authorList>
    </citation>
    <scope>NUCLEOTIDE SEQUENCE [LARGE SCALE GENOMIC DNA]</scope>
</reference>
<feature type="transmembrane region" description="Helical" evidence="1">
    <location>
        <begin position="106"/>
        <end position="128"/>
    </location>
</feature>
<organism evidence="2 3">
    <name type="scientific">Candidatus Doudnabacteria bacterium RIFCSPHIGHO2_12_FULL_48_16</name>
    <dbReference type="NCBI Taxonomy" id="1817838"/>
    <lineage>
        <taxon>Bacteria</taxon>
        <taxon>Candidatus Doudnaibacteriota</taxon>
    </lineage>
</organism>
<dbReference type="EMBL" id="MFEY01000006">
    <property type="protein sequence ID" value="OGE90465.1"/>
    <property type="molecule type" value="Genomic_DNA"/>
</dbReference>
<dbReference type="AlphaFoldDB" id="A0A1F5PKI5"/>
<feature type="transmembrane region" description="Helical" evidence="1">
    <location>
        <begin position="6"/>
        <end position="25"/>
    </location>
</feature>
<name>A0A1F5PKI5_9BACT</name>
<evidence type="ECO:0000313" key="3">
    <source>
        <dbReference type="Proteomes" id="UP000177682"/>
    </source>
</evidence>
<comment type="caution">
    <text evidence="2">The sequence shown here is derived from an EMBL/GenBank/DDBJ whole genome shotgun (WGS) entry which is preliminary data.</text>
</comment>
<keyword evidence="1" id="KW-1133">Transmembrane helix</keyword>
<protein>
    <submittedName>
        <fullName evidence="2">Uncharacterized protein</fullName>
    </submittedName>
</protein>
<keyword evidence="1" id="KW-0472">Membrane</keyword>
<feature type="transmembrane region" description="Helical" evidence="1">
    <location>
        <begin position="67"/>
        <end position="94"/>
    </location>
</feature>
<proteinExistence type="predicted"/>
<feature type="transmembrane region" description="Helical" evidence="1">
    <location>
        <begin position="140"/>
        <end position="157"/>
    </location>
</feature>
<feature type="transmembrane region" description="Helical" evidence="1">
    <location>
        <begin position="37"/>
        <end position="55"/>
    </location>
</feature>
<evidence type="ECO:0000313" key="2">
    <source>
        <dbReference type="EMBL" id="OGE90465.1"/>
    </source>
</evidence>
<gene>
    <name evidence="2" type="ORF">A3E29_04960</name>
</gene>
<evidence type="ECO:0000256" key="1">
    <source>
        <dbReference type="SAM" id="Phobius"/>
    </source>
</evidence>
<sequence>MKLIYSWFVAYATPALLAGAAVKILPQTKQRLSLRNGLIIHGALLASIVISQYFIHQANLDFPWQPHGYSIVILLLSIAIAYKFIGFYTLGYVVSCLIQEATMQSIAFLLLPSFPLFIVLLLVVPLYVWCHPLLRPKHSLIRILIFFGWGIIAISLFSILKDLYVIAGLHLLLGSWLISRSLLHPDII</sequence>
<keyword evidence="1" id="KW-0812">Transmembrane</keyword>